<accession>A0A5A7SVG4</accession>
<evidence type="ECO:0000313" key="1">
    <source>
        <dbReference type="EMBL" id="KAA0033317.1"/>
    </source>
</evidence>
<dbReference type="Proteomes" id="UP000321393">
    <property type="component" value="Unassembled WGS sequence"/>
</dbReference>
<comment type="caution">
    <text evidence="1">The sequence shown here is derived from an EMBL/GenBank/DDBJ whole genome shotgun (WGS) entry which is preliminary data.</text>
</comment>
<dbReference type="PANTHER" id="PTHR33437:SF2">
    <property type="entry name" value="OS06G0361200 PROTEIN"/>
    <property type="match status" value="1"/>
</dbReference>
<dbReference type="OrthoDB" id="1740536at2759"/>
<dbReference type="EMBL" id="SSTE01020899">
    <property type="protein sequence ID" value="KAA0033317.1"/>
    <property type="molecule type" value="Genomic_DNA"/>
</dbReference>
<proteinExistence type="predicted"/>
<gene>
    <name evidence="1" type="ORF">E6C27_scaffold845G001310</name>
</gene>
<dbReference type="AlphaFoldDB" id="A0A5A7SVG4"/>
<sequence>MITSTIRDQYGGTPQASFMYFKPYTKTIDDLRMSFGSRRDQLVMQFVQSPKENAFKWYADLESEVTDNRKPSKRKFLNRFYSTRRIVNIIELTNTMKWKRESVIDYIYRWRALSLDCKDKLNELVYSGDVHPRPALGVSLYFAMYKTS</sequence>
<organism evidence="1 2">
    <name type="scientific">Cucumis melo var. makuwa</name>
    <name type="common">Oriental melon</name>
    <dbReference type="NCBI Taxonomy" id="1194695"/>
    <lineage>
        <taxon>Eukaryota</taxon>
        <taxon>Viridiplantae</taxon>
        <taxon>Streptophyta</taxon>
        <taxon>Embryophyta</taxon>
        <taxon>Tracheophyta</taxon>
        <taxon>Spermatophyta</taxon>
        <taxon>Magnoliopsida</taxon>
        <taxon>eudicotyledons</taxon>
        <taxon>Gunneridae</taxon>
        <taxon>Pentapetalae</taxon>
        <taxon>rosids</taxon>
        <taxon>fabids</taxon>
        <taxon>Cucurbitales</taxon>
        <taxon>Cucurbitaceae</taxon>
        <taxon>Benincaseae</taxon>
        <taxon>Cucumis</taxon>
    </lineage>
</organism>
<evidence type="ECO:0000313" key="2">
    <source>
        <dbReference type="Proteomes" id="UP000321393"/>
    </source>
</evidence>
<name>A0A5A7SVG4_CUCMM</name>
<reference evidence="1 2" key="1">
    <citation type="submission" date="2019-08" db="EMBL/GenBank/DDBJ databases">
        <title>Draft genome sequences of two oriental melons (Cucumis melo L. var makuwa).</title>
        <authorList>
            <person name="Kwon S.-Y."/>
        </authorList>
    </citation>
    <scope>NUCLEOTIDE SEQUENCE [LARGE SCALE GENOMIC DNA]</scope>
    <source>
        <strain evidence="2">cv. SW 3</strain>
        <tissue evidence="1">Leaf</tissue>
    </source>
</reference>
<protein>
    <submittedName>
        <fullName evidence="1">Ty3-gypsy retrotransposon protein</fullName>
    </submittedName>
</protein>
<dbReference type="PANTHER" id="PTHR33437">
    <property type="entry name" value="OS06G0361200 PROTEIN"/>
    <property type="match status" value="1"/>
</dbReference>